<dbReference type="Proteomes" id="UP000054558">
    <property type="component" value="Unassembled WGS sequence"/>
</dbReference>
<dbReference type="Pfam" id="PF01734">
    <property type="entry name" value="Patatin"/>
    <property type="match status" value="1"/>
</dbReference>
<evidence type="ECO:0000313" key="9">
    <source>
        <dbReference type="EMBL" id="GAQ84625.1"/>
    </source>
</evidence>
<dbReference type="SUPFAM" id="SSF52151">
    <property type="entry name" value="FabD/lysophospholipase-like"/>
    <property type="match status" value="1"/>
</dbReference>
<comment type="similarity">
    <text evidence="1 6">Belongs to the patatin family.</text>
</comment>
<dbReference type="GO" id="GO:0016787">
    <property type="term" value="F:hydrolase activity"/>
    <property type="evidence" value="ECO:0007669"/>
    <property type="project" value="UniProtKB-UniRule"/>
</dbReference>
<feature type="region of interest" description="Disordered" evidence="7">
    <location>
        <begin position="472"/>
        <end position="497"/>
    </location>
</feature>
<proteinExistence type="inferred from homology"/>
<evidence type="ECO:0000259" key="8">
    <source>
        <dbReference type="PROSITE" id="PS51635"/>
    </source>
</evidence>
<feature type="domain" description="PNPLA" evidence="8">
    <location>
        <begin position="108"/>
        <end position="316"/>
    </location>
</feature>
<organism evidence="9 10">
    <name type="scientific">Klebsormidium nitens</name>
    <name type="common">Green alga</name>
    <name type="synonym">Ulothrix nitens</name>
    <dbReference type="NCBI Taxonomy" id="105231"/>
    <lineage>
        <taxon>Eukaryota</taxon>
        <taxon>Viridiplantae</taxon>
        <taxon>Streptophyta</taxon>
        <taxon>Klebsormidiophyceae</taxon>
        <taxon>Klebsormidiales</taxon>
        <taxon>Klebsormidiaceae</taxon>
        <taxon>Klebsormidium</taxon>
    </lineage>
</organism>
<evidence type="ECO:0000313" key="10">
    <source>
        <dbReference type="Proteomes" id="UP000054558"/>
    </source>
</evidence>
<name>A0A1Y1I137_KLENI</name>
<keyword evidence="2 5" id="KW-0378">Hydrolase</keyword>
<dbReference type="STRING" id="105231.A0A1Y1I137"/>
<feature type="active site" description="Nucleophile" evidence="5">
    <location>
        <position position="153"/>
    </location>
</feature>
<feature type="active site" description="Proton acceptor" evidence="5">
    <location>
        <position position="303"/>
    </location>
</feature>
<dbReference type="PANTHER" id="PTHR32241">
    <property type="entry name" value="PATATIN-LIKE PROTEIN 6"/>
    <property type="match status" value="1"/>
</dbReference>
<dbReference type="EMBL" id="DF237147">
    <property type="protein sequence ID" value="GAQ84625.1"/>
    <property type="molecule type" value="Genomic_DNA"/>
</dbReference>
<feature type="compositionally biased region" description="Basic and acidic residues" evidence="7">
    <location>
        <begin position="19"/>
        <end position="30"/>
    </location>
</feature>
<protein>
    <recommendedName>
        <fullName evidence="6">Patatin</fullName>
        <ecNumber evidence="6">3.1.1.-</ecNumber>
    </recommendedName>
</protein>
<reference evidence="9 10" key="1">
    <citation type="journal article" date="2014" name="Nat. Commun.">
        <title>Klebsormidium flaccidum genome reveals primary factors for plant terrestrial adaptation.</title>
        <authorList>
            <person name="Hori K."/>
            <person name="Maruyama F."/>
            <person name="Fujisawa T."/>
            <person name="Togashi T."/>
            <person name="Yamamoto N."/>
            <person name="Seo M."/>
            <person name="Sato S."/>
            <person name="Yamada T."/>
            <person name="Mori H."/>
            <person name="Tajima N."/>
            <person name="Moriyama T."/>
            <person name="Ikeuchi M."/>
            <person name="Watanabe M."/>
            <person name="Wada H."/>
            <person name="Kobayashi K."/>
            <person name="Saito M."/>
            <person name="Masuda T."/>
            <person name="Sasaki-Sekimoto Y."/>
            <person name="Mashiguchi K."/>
            <person name="Awai K."/>
            <person name="Shimojima M."/>
            <person name="Masuda S."/>
            <person name="Iwai M."/>
            <person name="Nobusawa T."/>
            <person name="Narise T."/>
            <person name="Kondo S."/>
            <person name="Saito H."/>
            <person name="Sato R."/>
            <person name="Murakawa M."/>
            <person name="Ihara Y."/>
            <person name="Oshima-Yamada Y."/>
            <person name="Ohtaka K."/>
            <person name="Satoh M."/>
            <person name="Sonobe K."/>
            <person name="Ishii M."/>
            <person name="Ohtani R."/>
            <person name="Kanamori-Sato M."/>
            <person name="Honoki R."/>
            <person name="Miyazaki D."/>
            <person name="Mochizuki H."/>
            <person name="Umetsu J."/>
            <person name="Higashi K."/>
            <person name="Shibata D."/>
            <person name="Kamiya Y."/>
            <person name="Sato N."/>
            <person name="Nakamura Y."/>
            <person name="Tabata S."/>
            <person name="Ida S."/>
            <person name="Kurokawa K."/>
            <person name="Ohta H."/>
        </authorList>
    </citation>
    <scope>NUCLEOTIDE SEQUENCE [LARGE SCALE GENOMIC DNA]</scope>
    <source>
        <strain evidence="9 10">NIES-2285</strain>
    </source>
</reference>
<evidence type="ECO:0000256" key="2">
    <source>
        <dbReference type="ARBA" id="ARBA00022801"/>
    </source>
</evidence>
<dbReference type="Gene3D" id="3.40.1090.10">
    <property type="entry name" value="Cytosolic phospholipase A2 catalytic domain"/>
    <property type="match status" value="1"/>
</dbReference>
<dbReference type="OrthoDB" id="1658288at2759"/>
<gene>
    <name evidence="9" type="ORF">KFL_001980070</name>
</gene>
<dbReference type="InterPro" id="IPR002641">
    <property type="entry name" value="PNPLA_dom"/>
</dbReference>
<evidence type="ECO:0000256" key="6">
    <source>
        <dbReference type="RuleBase" id="RU361262"/>
    </source>
</evidence>
<dbReference type="GO" id="GO:0016042">
    <property type="term" value="P:lipid catabolic process"/>
    <property type="evidence" value="ECO:0007669"/>
    <property type="project" value="UniProtKB-UniRule"/>
</dbReference>
<feature type="compositionally biased region" description="Basic and acidic residues" evidence="7">
    <location>
        <begin position="82"/>
        <end position="92"/>
    </location>
</feature>
<dbReference type="AlphaFoldDB" id="A0A1Y1I137"/>
<sequence>MENGEDRNDSQVPAEADDERPSFKTREQVYDRIGTQPDPVGEAPGQGVEAPERGAANGADALDAERETEAAVDLQKHGAKRPTADTDGDGKAKPVYPRPRPSSKVCILSIDGGGVRGVIPSKILTRLEQMLAEKSGDPDARVADYFDLVAGTSAGGILAVTLLAPNEAGRPMFSAAEAGTFFTRHAGTIFPRNKHTVKVWRLVKNVFRPAYRARPLEKLLASYLTTPAGKTLTLKDILRPVLITTYDILHARPLFFFCQRARLSPSHDYLLTDVCRATSAAPALFPPARISSVDQKNRRVCVDGGVIANNPALAAVHHVMANTEDFPTDGPARRSCRDMLVLSIGAGQDETTLEYEQTRKWGMAKWAGALLDVMVFGNANMTHYQLCIAFDSEGARDNYLRIETTRLPKQSKVLDNTHPRNLARLSALADECLTERARYYDPEVGHLVPMGQTNEERLDRFADQLVAERRARLQQQPHRSGLSDGATNVDEARAFEQ</sequence>
<dbReference type="PANTHER" id="PTHR32241:SF3">
    <property type="entry name" value="PATATIN-LIKE PROTEIN 6"/>
    <property type="match status" value="1"/>
</dbReference>
<feature type="short sequence motif" description="DGA/G" evidence="5">
    <location>
        <begin position="303"/>
        <end position="305"/>
    </location>
</feature>
<evidence type="ECO:0000256" key="5">
    <source>
        <dbReference type="PROSITE-ProRule" id="PRU01161"/>
    </source>
</evidence>
<evidence type="ECO:0000256" key="1">
    <source>
        <dbReference type="ARBA" id="ARBA00010240"/>
    </source>
</evidence>
<keyword evidence="3 5" id="KW-0442">Lipid degradation</keyword>
<comment type="function">
    <text evidence="6">Lipolytic acyl hydrolase (LAH).</text>
</comment>
<feature type="short sequence motif" description="GXGXXG" evidence="5">
    <location>
        <begin position="112"/>
        <end position="117"/>
    </location>
</feature>
<comment type="domain">
    <text evidence="6">The nitrogen atoms of the two glycine residues in the GGXR motif define the oxyanion hole, and stabilize the oxyanion that forms during the nucleophilic attack by the catalytic serine during substrate cleavage.</text>
</comment>
<dbReference type="PROSITE" id="PS51635">
    <property type="entry name" value="PNPLA"/>
    <property type="match status" value="1"/>
</dbReference>
<dbReference type="InterPro" id="IPR016035">
    <property type="entry name" value="Acyl_Trfase/lysoPLipase"/>
</dbReference>
<evidence type="ECO:0000256" key="3">
    <source>
        <dbReference type="ARBA" id="ARBA00022963"/>
    </source>
</evidence>
<dbReference type="OMA" id="RSEMQEP"/>
<accession>A0A1Y1I137</accession>
<dbReference type="EC" id="3.1.1.-" evidence="6"/>
<feature type="region of interest" description="Disordered" evidence="7">
    <location>
        <begin position="1"/>
        <end position="101"/>
    </location>
</feature>
<feature type="short sequence motif" description="GXSXG" evidence="5">
    <location>
        <begin position="151"/>
        <end position="155"/>
    </location>
</feature>
<keyword evidence="4 5" id="KW-0443">Lipid metabolism</keyword>
<evidence type="ECO:0000256" key="7">
    <source>
        <dbReference type="SAM" id="MobiDB-lite"/>
    </source>
</evidence>
<keyword evidence="10" id="KW-1185">Reference proteome</keyword>
<evidence type="ECO:0000256" key="4">
    <source>
        <dbReference type="ARBA" id="ARBA00023098"/>
    </source>
</evidence>